<comment type="caution">
    <text evidence="7">The sequence shown here is derived from an EMBL/GenBank/DDBJ whole genome shotgun (WGS) entry which is preliminary data.</text>
</comment>
<dbReference type="GO" id="GO:0005524">
    <property type="term" value="F:ATP binding"/>
    <property type="evidence" value="ECO:0007669"/>
    <property type="project" value="UniProtKB-KW"/>
</dbReference>
<dbReference type="Gene3D" id="3.80.10.10">
    <property type="entry name" value="Ribonuclease Inhibitor"/>
    <property type="match status" value="2"/>
</dbReference>
<dbReference type="InterPro" id="IPR057135">
    <property type="entry name" value="At4g27190-like_LRR"/>
</dbReference>
<dbReference type="InterPro" id="IPR036388">
    <property type="entry name" value="WH-like_DNA-bd_sf"/>
</dbReference>
<dbReference type="Gene3D" id="1.10.10.10">
    <property type="entry name" value="Winged helix-like DNA-binding domain superfamily/Winged helix DNA-binding domain"/>
    <property type="match status" value="1"/>
</dbReference>
<dbReference type="PANTHER" id="PTHR33463:SF204">
    <property type="entry name" value="NB-ARC DOMAIN-CONTAINING PROTEIN"/>
    <property type="match status" value="1"/>
</dbReference>
<evidence type="ECO:0000256" key="1">
    <source>
        <dbReference type="ARBA" id="ARBA00022614"/>
    </source>
</evidence>
<dbReference type="Pfam" id="PF13855">
    <property type="entry name" value="LRR_8"/>
    <property type="match status" value="1"/>
</dbReference>
<accession>A0A2I0IKJ7</accession>
<dbReference type="InterPro" id="IPR050905">
    <property type="entry name" value="Plant_NBS-LRR"/>
</dbReference>
<sequence length="861" mass="96439">MWKHFELQEVGIPEDCIQLILTTRDRAVCQKMLCQKEIKVEPLPYNDAWTLFVDTLGSNLSPSREPIARCIVKECKGLPLAIVVTAGSMRAVDADYGWKDRLEKLRQPQALQQDMQTGVFPILQHSYSCLDPKKQRCLLLCALYPEDKKIDRKELIEFYIDEGVIHGDDREEMHDEGHQLLDELEKACLLERLGGIIVRMHDVIRDMAICIMSADKSCMVKSGLHLDDVPDDPDEWFPNLQKVSLMYNDIEEVPSSISPNCPRLSTLLLNGCRGLREIPGCFFERIGGLKVINLSDTSITEVPESITNLEKLRALILNQCSELSLLPSLEKLTSLRKLDLRGCSEIKEVPDGLGMLVNLTYLDLLWTGIEKIPDGVIKIESLRINGEQPELIEGQPPPPLKHLVGGLYLTRLKLLDIAYCEEVESIVGAEAVAGESPHAFSQLESINITGCPKMKNVVGPQLLPRLQNLRDILIEGPSDMEEIIVMPSPRPFPTATLTRLEEIESLRINGEQPELIEGQPPPPLKHLVGGLYLTRLKLLDIAYCEEVESIVGAEAVAGESPHAFSQLESINITGCPKMKNVVGPQLLPRLQNLRDILIEGPSDMEEIIVMPSPRPFPTATSALLLTKICVNECDKMKRVLTLELFMLLPNLQKISVSGCEQMKEVIGHELERGGGAMVGNNATSSLLLPSPQPFPAATSALLPFLTEIYVYRCHEMKRVLTLELFMLLPNLEEISVNYCKQMKEVIGHELEHGGGASSLLLPPYASSADQSKARQLTLILHNLEELESICSWTGLRDLIHVIEIRNCPKLKRIEMLDGIFASSPPSLKKIRLQDREWWESLEWNHPEAKTALLPYVSIEYV</sequence>
<keyword evidence="4" id="KW-0611">Plant defense</keyword>
<evidence type="ECO:0000313" key="8">
    <source>
        <dbReference type="Proteomes" id="UP000233551"/>
    </source>
</evidence>
<dbReference type="InterPro" id="IPR027417">
    <property type="entry name" value="P-loop_NTPase"/>
</dbReference>
<organism evidence="7 8">
    <name type="scientific">Punica granatum</name>
    <name type="common">Pomegranate</name>
    <dbReference type="NCBI Taxonomy" id="22663"/>
    <lineage>
        <taxon>Eukaryota</taxon>
        <taxon>Viridiplantae</taxon>
        <taxon>Streptophyta</taxon>
        <taxon>Embryophyta</taxon>
        <taxon>Tracheophyta</taxon>
        <taxon>Spermatophyta</taxon>
        <taxon>Magnoliopsida</taxon>
        <taxon>eudicotyledons</taxon>
        <taxon>Gunneridae</taxon>
        <taxon>Pentapetalae</taxon>
        <taxon>rosids</taxon>
        <taxon>malvids</taxon>
        <taxon>Myrtales</taxon>
        <taxon>Lythraceae</taxon>
        <taxon>Punica</taxon>
    </lineage>
</organism>
<dbReference type="FunFam" id="1.10.10.10:FF:000322">
    <property type="entry name" value="Probable disease resistance protein At1g63360"/>
    <property type="match status" value="1"/>
</dbReference>
<evidence type="ECO:0000256" key="3">
    <source>
        <dbReference type="ARBA" id="ARBA00022741"/>
    </source>
</evidence>
<dbReference type="Gene3D" id="1.10.8.430">
    <property type="entry name" value="Helical domain of apoptotic protease-activating factors"/>
    <property type="match status" value="1"/>
</dbReference>
<dbReference type="PRINTS" id="PR00364">
    <property type="entry name" value="DISEASERSIST"/>
</dbReference>
<dbReference type="EMBL" id="PGOL01002873">
    <property type="protein sequence ID" value="PKI44528.1"/>
    <property type="molecule type" value="Genomic_DNA"/>
</dbReference>
<protein>
    <recommendedName>
        <fullName evidence="9">NB-ARC domain-containing protein</fullName>
    </recommendedName>
</protein>
<dbReference type="PANTHER" id="PTHR33463">
    <property type="entry name" value="NB-ARC DOMAIN-CONTAINING PROTEIN-RELATED"/>
    <property type="match status" value="1"/>
</dbReference>
<dbReference type="InterPro" id="IPR042197">
    <property type="entry name" value="Apaf_helical"/>
</dbReference>
<dbReference type="GO" id="GO:0006952">
    <property type="term" value="P:defense response"/>
    <property type="evidence" value="ECO:0007669"/>
    <property type="project" value="UniProtKB-KW"/>
</dbReference>
<dbReference type="SUPFAM" id="SSF52058">
    <property type="entry name" value="L domain-like"/>
    <property type="match status" value="1"/>
</dbReference>
<dbReference type="InterPro" id="IPR058922">
    <property type="entry name" value="WHD_DRP"/>
</dbReference>
<dbReference type="Proteomes" id="UP000233551">
    <property type="component" value="Unassembled WGS sequence"/>
</dbReference>
<evidence type="ECO:0008006" key="9">
    <source>
        <dbReference type="Google" id="ProtNLM"/>
    </source>
</evidence>
<dbReference type="InterPro" id="IPR032675">
    <property type="entry name" value="LRR_dom_sf"/>
</dbReference>
<evidence type="ECO:0000259" key="6">
    <source>
        <dbReference type="Pfam" id="PF23559"/>
    </source>
</evidence>
<feature type="domain" description="Disease resistance protein winged helix" evidence="6">
    <location>
        <begin position="143"/>
        <end position="208"/>
    </location>
</feature>
<dbReference type="STRING" id="22663.A0A2I0IKJ7"/>
<evidence type="ECO:0000259" key="5">
    <source>
        <dbReference type="Pfam" id="PF23247"/>
    </source>
</evidence>
<keyword evidence="3" id="KW-0547">Nucleotide-binding</keyword>
<feature type="domain" description="Disease resistance protein At4g27190-like leucine-rich repeats" evidence="5">
    <location>
        <begin position="705"/>
        <end position="813"/>
    </location>
</feature>
<dbReference type="Pfam" id="PF23559">
    <property type="entry name" value="WHD_DRP"/>
    <property type="match status" value="1"/>
</dbReference>
<evidence type="ECO:0000256" key="2">
    <source>
        <dbReference type="ARBA" id="ARBA00022737"/>
    </source>
</evidence>
<evidence type="ECO:0000256" key="4">
    <source>
        <dbReference type="ARBA" id="ARBA00022821"/>
    </source>
</evidence>
<evidence type="ECO:0000313" key="7">
    <source>
        <dbReference type="EMBL" id="PKI44528.1"/>
    </source>
</evidence>
<keyword evidence="1" id="KW-0433">Leucine-rich repeat</keyword>
<dbReference type="Pfam" id="PF23247">
    <property type="entry name" value="LRR_RPS2"/>
    <property type="match status" value="1"/>
</dbReference>
<dbReference type="AlphaFoldDB" id="A0A2I0IKJ7"/>
<dbReference type="SUPFAM" id="SSF52540">
    <property type="entry name" value="P-loop containing nucleoside triphosphate hydrolases"/>
    <property type="match status" value="1"/>
</dbReference>
<dbReference type="GO" id="GO:0043531">
    <property type="term" value="F:ADP binding"/>
    <property type="evidence" value="ECO:0007669"/>
    <property type="project" value="InterPro"/>
</dbReference>
<proteinExistence type="predicted"/>
<gene>
    <name evidence="7" type="ORF">CRG98_035066</name>
</gene>
<keyword evidence="2" id="KW-0677">Repeat</keyword>
<dbReference type="InterPro" id="IPR001611">
    <property type="entry name" value="Leu-rich_rpt"/>
</dbReference>
<name>A0A2I0IKJ7_PUNGR</name>
<keyword evidence="8" id="KW-1185">Reference proteome</keyword>
<reference evidence="7 8" key="1">
    <citation type="submission" date="2017-11" db="EMBL/GenBank/DDBJ databases">
        <title>De-novo sequencing of pomegranate (Punica granatum L.) genome.</title>
        <authorList>
            <person name="Akparov Z."/>
            <person name="Amiraslanov A."/>
            <person name="Hajiyeva S."/>
            <person name="Abbasov M."/>
            <person name="Kaur K."/>
            <person name="Hamwieh A."/>
            <person name="Solovyev V."/>
            <person name="Salamov A."/>
            <person name="Braich B."/>
            <person name="Kosarev P."/>
            <person name="Mahmoud A."/>
            <person name="Hajiyev E."/>
            <person name="Babayeva S."/>
            <person name="Izzatullayeva V."/>
            <person name="Mammadov A."/>
            <person name="Mammadov A."/>
            <person name="Sharifova S."/>
            <person name="Ojaghi J."/>
            <person name="Eynullazada K."/>
            <person name="Bayramov B."/>
            <person name="Abdulazimova A."/>
            <person name="Shahmuradov I."/>
        </authorList>
    </citation>
    <scope>NUCLEOTIDE SEQUENCE [LARGE SCALE GENOMIC DNA]</scope>
    <source>
        <strain evidence="8">cv. AG2017</strain>
        <tissue evidence="7">Leaf</tissue>
    </source>
</reference>